<evidence type="ECO:0000256" key="2">
    <source>
        <dbReference type="ARBA" id="ARBA00006533"/>
    </source>
</evidence>
<comment type="similarity">
    <text evidence="2">Belongs to the CND3 (condensin subunit 3) family.</text>
</comment>
<keyword evidence="11" id="KW-1185">Reference proteome</keyword>
<evidence type="ECO:0000313" key="11">
    <source>
        <dbReference type="Proteomes" id="UP001498398"/>
    </source>
</evidence>
<feature type="compositionally biased region" description="Acidic residues" evidence="8">
    <location>
        <begin position="941"/>
        <end position="990"/>
    </location>
</feature>
<organism evidence="10 11">
    <name type="scientific">Marasmiellus scandens</name>
    <dbReference type="NCBI Taxonomy" id="2682957"/>
    <lineage>
        <taxon>Eukaryota</taxon>
        <taxon>Fungi</taxon>
        <taxon>Dikarya</taxon>
        <taxon>Basidiomycota</taxon>
        <taxon>Agaricomycotina</taxon>
        <taxon>Agaricomycetes</taxon>
        <taxon>Agaricomycetidae</taxon>
        <taxon>Agaricales</taxon>
        <taxon>Marasmiineae</taxon>
        <taxon>Omphalotaceae</taxon>
        <taxon>Marasmiellus</taxon>
    </lineage>
</organism>
<dbReference type="EMBL" id="JBANRG010000010">
    <property type="protein sequence ID" value="KAK7462666.1"/>
    <property type="molecule type" value="Genomic_DNA"/>
</dbReference>
<feature type="compositionally biased region" description="Acidic residues" evidence="8">
    <location>
        <begin position="1118"/>
        <end position="1136"/>
    </location>
</feature>
<evidence type="ECO:0000256" key="6">
    <source>
        <dbReference type="ARBA" id="ARBA00023067"/>
    </source>
</evidence>
<dbReference type="Pfam" id="PF12719">
    <property type="entry name" value="Cnd3"/>
    <property type="match status" value="1"/>
</dbReference>
<keyword evidence="3" id="KW-0158">Chromosome</keyword>
<reference evidence="10 11" key="1">
    <citation type="submission" date="2024-01" db="EMBL/GenBank/DDBJ databases">
        <title>A draft genome for the cacao thread blight pathogen Marasmiellus scandens.</title>
        <authorList>
            <person name="Baruah I.K."/>
            <person name="Leung J."/>
            <person name="Bukari Y."/>
            <person name="Amoako-Attah I."/>
            <person name="Meinhardt L.W."/>
            <person name="Bailey B.A."/>
            <person name="Cohen S.P."/>
        </authorList>
    </citation>
    <scope>NUCLEOTIDE SEQUENCE [LARGE SCALE GENOMIC DNA]</scope>
    <source>
        <strain evidence="10 11">GH-19</strain>
    </source>
</reference>
<evidence type="ECO:0000256" key="1">
    <source>
        <dbReference type="ARBA" id="ARBA00004286"/>
    </source>
</evidence>
<evidence type="ECO:0000256" key="7">
    <source>
        <dbReference type="ARBA" id="ARBA00023306"/>
    </source>
</evidence>
<dbReference type="Gene3D" id="1.25.10.10">
    <property type="entry name" value="Leucine-rich Repeat Variant"/>
    <property type="match status" value="1"/>
</dbReference>
<feature type="compositionally biased region" description="Basic residues" evidence="8">
    <location>
        <begin position="1154"/>
        <end position="1171"/>
    </location>
</feature>
<dbReference type="InterPro" id="IPR025977">
    <property type="entry name" value="Cnd3_C"/>
</dbReference>
<name>A0ABR1JK88_9AGAR</name>
<keyword evidence="4" id="KW-0132">Cell division</keyword>
<evidence type="ECO:0000256" key="3">
    <source>
        <dbReference type="ARBA" id="ARBA00022454"/>
    </source>
</evidence>
<dbReference type="SUPFAM" id="SSF48371">
    <property type="entry name" value="ARM repeat"/>
    <property type="match status" value="1"/>
</dbReference>
<keyword evidence="7" id="KW-0131">Cell cycle</keyword>
<dbReference type="PANTHER" id="PTHR14418:SF5">
    <property type="entry name" value="CONDENSIN COMPLEX SUBUNIT 3"/>
    <property type="match status" value="1"/>
</dbReference>
<keyword evidence="5" id="KW-0498">Mitosis</keyword>
<evidence type="ECO:0000313" key="10">
    <source>
        <dbReference type="EMBL" id="KAK7462666.1"/>
    </source>
</evidence>
<dbReference type="Proteomes" id="UP001498398">
    <property type="component" value="Unassembled WGS sequence"/>
</dbReference>
<protein>
    <submittedName>
        <fullName evidence="10">Chromosome condensation complex Condensin, subunit G</fullName>
    </submittedName>
</protein>
<dbReference type="InterPro" id="IPR011989">
    <property type="entry name" value="ARM-like"/>
</dbReference>
<feature type="region of interest" description="Disordered" evidence="8">
    <location>
        <begin position="938"/>
        <end position="1191"/>
    </location>
</feature>
<dbReference type="InterPro" id="IPR027165">
    <property type="entry name" value="CND3"/>
</dbReference>
<gene>
    <name evidence="10" type="primary">YCG1_1</name>
    <name evidence="10" type="ORF">VKT23_007253</name>
</gene>
<feature type="domain" description="Nuclear condensin complex subunit 3 C-terminal" evidence="9">
    <location>
        <begin position="585"/>
        <end position="865"/>
    </location>
</feature>
<dbReference type="InterPro" id="IPR016024">
    <property type="entry name" value="ARM-type_fold"/>
</dbReference>
<comment type="caution">
    <text evidence="10">The sequence shown here is derived from an EMBL/GenBank/DDBJ whole genome shotgun (WGS) entry which is preliminary data.</text>
</comment>
<sequence>MAPKSAFNLEELESQIAQRFEETQSSLANHRKNCVALYKLHAQASKVVKPGKNGKPDKLVGEELFGDIFIDMINRVMVVKKGSCADRIVKFVGAYVKFVNDKVVEERQKQGPDASASSHMLEDEDTFASRFASRLLQWLLRGFSAKNKVARQRCVHLVSEMISNIGEIDEETYNLLRENVVERTFDKEPVIRAHAIIALSKLAGTEDPDELGSGESTAVELVLEAMCYDSAVEVRRAALLNAPITPETLPLILTRAKDTDTITRKLIYSSVLSTKLDHPRRMTIAQREDVVKAGLGDREPAVRVAAGKMVTDWFDLSMKELEPPAEGETWAGDDGGVMRAFVKFLCLFDVVGPGEAIAVDAVLAVFTTRPNLANVFVFSDEFWEELTPESAVLARTFVEYCHSQQNETRLEAAALPAVMGFAFRIQEAYNDFLAFLQETELLGAGDVDEEENEEREEELAKREVILGELLRIALKLDYMDELGRRKIFQVVKDMLAHPQLPPGLIERCLDVLCEILSSEKELIRIVVEIIVELRDEDGGEPFDDENDGSRSDISSFRKERSLRRAKQVDEMSAEERKQADLTDLRCLTLCIGMLERVNGTFEDNSTLEGVLTDLIVPAVKRKELALREKGLVSLGLCCLIAKNMALNSFQLFLSQVQNSPEELKLKMLQVVFDLLVMYDHEFLGRSEETSRQIITFILQTLESEESDLVQTVICVGVCKLLLSGQVTDTRVLVSLLITYISPTTFENQELRQCLAYFFPVYCYSSPDNQKRMRSIFVKVFDLAIKVHEQLDEDQEMISLSQFGLLLVDWMDPTKLVKLPNVDYSNKGSINVHDELAVEILLALYDSEREDEIRKELSQLLTHLQLSQEDMDRRTMMKLSILSEHLQTQYPLDNPISDKAFGKFKERFDKSYVKKVEEISPREVVRDKEYRELYEFIGLEVPEVEEEEPEPEPEPEEVEEEEEIQVEEPEKEPEVEEEEGRDVEVEEDAEESSTPPPVTPVLQARDLPEDSPAVSPRARIKNISVEPEEAKGPDEEDSDAVRASPPVMVSPMKKATKRVAPSTPTKHAPASPVRKKRGAGARSTEAAKAKAAPKPKAKAVERKSSGTRKSTRSRKSIEEQEELEEDEEESHEPEEPVEEIKPTRSRSRAAAATKSKPKLKPRPKATRAKTRTRAAAQAKDGSDSESIGYSSV</sequence>
<accession>A0ABR1JK88</accession>
<dbReference type="PANTHER" id="PTHR14418">
    <property type="entry name" value="CONDENSIN COMPLEX SUBUNIT 3-RELATED"/>
    <property type="match status" value="1"/>
</dbReference>
<comment type="subcellular location">
    <subcellularLocation>
        <location evidence="1">Chromosome</location>
    </subcellularLocation>
</comment>
<keyword evidence="6" id="KW-0226">DNA condensation</keyword>
<feature type="compositionally biased region" description="Basic residues" evidence="8">
    <location>
        <begin position="1104"/>
        <end position="1113"/>
    </location>
</feature>
<evidence type="ECO:0000256" key="5">
    <source>
        <dbReference type="ARBA" id="ARBA00022776"/>
    </source>
</evidence>
<evidence type="ECO:0000256" key="4">
    <source>
        <dbReference type="ARBA" id="ARBA00022618"/>
    </source>
</evidence>
<evidence type="ECO:0000259" key="9">
    <source>
        <dbReference type="Pfam" id="PF12719"/>
    </source>
</evidence>
<evidence type="ECO:0000256" key="8">
    <source>
        <dbReference type="SAM" id="MobiDB-lite"/>
    </source>
</evidence>
<proteinExistence type="inferred from homology"/>